<evidence type="ECO:0000313" key="5">
    <source>
        <dbReference type="Proteomes" id="UP001195483"/>
    </source>
</evidence>
<gene>
    <name evidence="3" type="ORF">CHS0354_000029</name>
    <name evidence="4" type="ORF">CHS0354_004439</name>
</gene>
<protein>
    <recommendedName>
        <fullName evidence="6">OTU domain-containing protein</fullName>
    </recommendedName>
</protein>
<reference evidence="3" key="3">
    <citation type="submission" date="2023-05" db="EMBL/GenBank/DDBJ databases">
        <authorList>
            <person name="Smith C.H."/>
        </authorList>
    </citation>
    <scope>NUCLEOTIDE SEQUENCE</scope>
    <source>
        <strain evidence="3">CHS0354</strain>
        <tissue evidence="3">Mantle</tissue>
    </source>
</reference>
<name>A0AAE0RLT8_9BIVA</name>
<evidence type="ECO:0000256" key="2">
    <source>
        <dbReference type="SAM" id="SignalP"/>
    </source>
</evidence>
<dbReference type="EMBL" id="JAEAOA010000331">
    <property type="protein sequence ID" value="KAK3592211.1"/>
    <property type="molecule type" value="Genomic_DNA"/>
</dbReference>
<reference evidence="3" key="2">
    <citation type="journal article" date="2021" name="Genome Biol. Evol.">
        <title>Developing a high-quality reference genome for a parasitic bivalve with doubly uniparental inheritance (Bivalvia: Unionida).</title>
        <authorList>
            <person name="Smith C.H."/>
        </authorList>
    </citation>
    <scope>NUCLEOTIDE SEQUENCE</scope>
    <source>
        <strain evidence="3">CHS0354</strain>
        <tissue evidence="3">Mantle</tissue>
    </source>
</reference>
<keyword evidence="5" id="KW-1185">Reference proteome</keyword>
<accession>A0AAE0RLT8</accession>
<feature type="chain" id="PRO_5042442727" description="OTU domain-containing protein" evidence="2">
    <location>
        <begin position="16"/>
        <end position="213"/>
    </location>
</feature>
<reference evidence="3" key="1">
    <citation type="journal article" date="2021" name="Genome Biol. Evol.">
        <title>A High-Quality Reference Genome for a Parasitic Bivalve with Doubly Uniparental Inheritance (Bivalvia: Unionida).</title>
        <authorList>
            <person name="Smith C.H."/>
        </authorList>
    </citation>
    <scope>NUCLEOTIDE SEQUENCE</scope>
    <source>
        <strain evidence="3">CHS0354</strain>
    </source>
</reference>
<organism evidence="3 5">
    <name type="scientific">Potamilus streckersoni</name>
    <dbReference type="NCBI Taxonomy" id="2493646"/>
    <lineage>
        <taxon>Eukaryota</taxon>
        <taxon>Metazoa</taxon>
        <taxon>Spiralia</taxon>
        <taxon>Lophotrochozoa</taxon>
        <taxon>Mollusca</taxon>
        <taxon>Bivalvia</taxon>
        <taxon>Autobranchia</taxon>
        <taxon>Heteroconchia</taxon>
        <taxon>Palaeoheterodonta</taxon>
        <taxon>Unionida</taxon>
        <taxon>Unionoidea</taxon>
        <taxon>Unionidae</taxon>
        <taxon>Ambleminae</taxon>
        <taxon>Lampsilini</taxon>
        <taxon>Potamilus</taxon>
    </lineage>
</organism>
<feature type="signal peptide" evidence="2">
    <location>
        <begin position="1"/>
        <end position="15"/>
    </location>
</feature>
<dbReference type="Proteomes" id="UP001195483">
    <property type="component" value="Unassembled WGS sequence"/>
</dbReference>
<dbReference type="EMBL" id="JAEAOA010000027">
    <property type="protein sequence ID" value="KAK3575809.1"/>
    <property type="molecule type" value="Genomic_DNA"/>
</dbReference>
<dbReference type="AlphaFoldDB" id="A0AAE0RLT8"/>
<evidence type="ECO:0000256" key="1">
    <source>
        <dbReference type="SAM" id="MobiDB-lite"/>
    </source>
</evidence>
<keyword evidence="2" id="KW-0732">Signal</keyword>
<evidence type="ECO:0000313" key="4">
    <source>
        <dbReference type="EMBL" id="KAK3592211.1"/>
    </source>
</evidence>
<proteinExistence type="predicted"/>
<evidence type="ECO:0008006" key="6">
    <source>
        <dbReference type="Google" id="ProtNLM"/>
    </source>
</evidence>
<sequence>MWGGNCNIPLTLIAGAALKSCVMVNRLQDQKTEKLTAAVDRELLFKPRLSIPVKQHTDVPSVESIATYIIAKYVDDVSGNPIPTSGDGNCLYNAISMLLFGNEALATQLSGAFSNVWHLLALSDVIMSPIRSIYPNVDGDKDGVWMYLNKIFYRKPNVYYNVKHFAAVSDVIERGINMKREQNTKRQISSSGSSACENDCFQKDDAADDDNHR</sequence>
<feature type="region of interest" description="Disordered" evidence="1">
    <location>
        <begin position="182"/>
        <end position="213"/>
    </location>
</feature>
<feature type="compositionally biased region" description="Basic and acidic residues" evidence="1">
    <location>
        <begin position="200"/>
        <end position="213"/>
    </location>
</feature>
<feature type="compositionally biased region" description="Polar residues" evidence="1">
    <location>
        <begin position="185"/>
        <end position="196"/>
    </location>
</feature>
<evidence type="ECO:0000313" key="3">
    <source>
        <dbReference type="EMBL" id="KAK3575809.1"/>
    </source>
</evidence>
<comment type="caution">
    <text evidence="3">The sequence shown here is derived from an EMBL/GenBank/DDBJ whole genome shotgun (WGS) entry which is preliminary data.</text>
</comment>